<evidence type="ECO:0000313" key="5">
    <source>
        <dbReference type="EMBL" id="MBI5078940.1"/>
    </source>
</evidence>
<dbReference type="Pfam" id="PF06429">
    <property type="entry name" value="Flg_bbr_C"/>
    <property type="match status" value="1"/>
</dbReference>
<dbReference type="InterPro" id="IPR020013">
    <property type="entry name" value="Flagellar_FlgE/F/G"/>
</dbReference>
<dbReference type="Proteomes" id="UP000808761">
    <property type="component" value="Unassembled WGS sequence"/>
</dbReference>
<comment type="subcellular location">
    <subcellularLocation>
        <location evidence="2">Bacterial flagellum basal body</location>
    </subcellularLocation>
</comment>
<dbReference type="PANTHER" id="PTHR30435">
    <property type="entry name" value="FLAGELLAR PROTEIN"/>
    <property type="match status" value="1"/>
</dbReference>
<dbReference type="GO" id="GO:0009425">
    <property type="term" value="C:bacterial-type flagellum basal body"/>
    <property type="evidence" value="ECO:0007669"/>
    <property type="project" value="UniProtKB-SubCell"/>
</dbReference>
<evidence type="ECO:0000256" key="2">
    <source>
        <dbReference type="RuleBase" id="RU362116"/>
    </source>
</evidence>
<feature type="domain" description="Flagellar hook protein FlgE/F/G-like D1" evidence="4">
    <location>
        <begin position="88"/>
        <end position="152"/>
    </location>
</feature>
<comment type="caution">
    <text evidence="5">The sequence shown here is derived from an EMBL/GenBank/DDBJ whole genome shotgun (WGS) entry which is preliminary data.</text>
</comment>
<dbReference type="Pfam" id="PF22692">
    <property type="entry name" value="LlgE_F_G_D1"/>
    <property type="match status" value="1"/>
</dbReference>
<sequence>MTTDHDRILQIGEAGLEATDQRVRKLMDNIVNSEVPGYKKSDAVVKAFPLELEAATQKISPMLPQVEGSFYSNIQGALVKTGGKLDLALAGDGYFVLAGPWGEGFTRDGRFRLDKDGRLLTVAGNYPVLGRDGPIVVTPGAEVEFSQEGEVRVDGVVVDRVRVVVPEQKSALENLSGSVFKKKAPFSVLQEIENPRVIQGYIEASNVDVIDQMMEMIVLERLYNLSSKVVATRDANLSRAMELGRATQ</sequence>
<dbReference type="InterPro" id="IPR053967">
    <property type="entry name" value="LlgE_F_G-like_D1"/>
</dbReference>
<keyword evidence="5" id="KW-0966">Cell projection</keyword>
<gene>
    <name evidence="5" type="ORF">HZB08_02850</name>
</gene>
<dbReference type="InterPro" id="IPR037925">
    <property type="entry name" value="FlgE/F/G-like"/>
</dbReference>
<dbReference type="EMBL" id="JACRKR010000138">
    <property type="protein sequence ID" value="MBI5078940.1"/>
    <property type="molecule type" value="Genomic_DNA"/>
</dbReference>
<keyword evidence="5" id="KW-0969">Cilium</keyword>
<keyword evidence="2" id="KW-0975">Bacterial flagellum</keyword>
<organism evidence="5 6">
    <name type="scientific">Candidatus Saganbacteria bacterium</name>
    <dbReference type="NCBI Taxonomy" id="2575572"/>
    <lineage>
        <taxon>Bacteria</taxon>
        <taxon>Bacillati</taxon>
        <taxon>Saganbacteria</taxon>
    </lineage>
</organism>
<evidence type="ECO:0000259" key="3">
    <source>
        <dbReference type="Pfam" id="PF06429"/>
    </source>
</evidence>
<evidence type="ECO:0000259" key="4">
    <source>
        <dbReference type="Pfam" id="PF22692"/>
    </source>
</evidence>
<feature type="domain" description="Flagellar basal-body/hook protein C-terminal" evidence="3">
    <location>
        <begin position="199"/>
        <end position="243"/>
    </location>
</feature>
<dbReference type="InterPro" id="IPR010930">
    <property type="entry name" value="Flg_bb/hook_C_dom"/>
</dbReference>
<accession>A0A9D6UKA8</accession>
<keyword evidence="5" id="KW-0282">Flagellum</keyword>
<dbReference type="SUPFAM" id="SSF117143">
    <property type="entry name" value="Flagellar hook protein flgE"/>
    <property type="match status" value="1"/>
</dbReference>
<dbReference type="GO" id="GO:0071978">
    <property type="term" value="P:bacterial-type flagellum-dependent swarming motility"/>
    <property type="evidence" value="ECO:0007669"/>
    <property type="project" value="TreeGrafter"/>
</dbReference>
<protein>
    <submittedName>
        <fullName evidence="5">Flagellar hook basal-body protein</fullName>
    </submittedName>
</protein>
<dbReference type="NCBIfam" id="TIGR03506">
    <property type="entry name" value="FlgEFG_subfam"/>
    <property type="match status" value="1"/>
</dbReference>
<comment type="similarity">
    <text evidence="1 2">Belongs to the flagella basal body rod proteins family.</text>
</comment>
<evidence type="ECO:0000313" key="6">
    <source>
        <dbReference type="Proteomes" id="UP000808761"/>
    </source>
</evidence>
<name>A0A9D6UKA8_UNCSA</name>
<dbReference type="PANTHER" id="PTHR30435:SF19">
    <property type="entry name" value="FLAGELLAR BASAL-BODY ROD PROTEIN FLGG"/>
    <property type="match status" value="1"/>
</dbReference>
<proteinExistence type="inferred from homology"/>
<dbReference type="AlphaFoldDB" id="A0A9D6UKA8"/>
<evidence type="ECO:0000256" key="1">
    <source>
        <dbReference type="ARBA" id="ARBA00009677"/>
    </source>
</evidence>
<reference evidence="5" key="1">
    <citation type="submission" date="2020-07" db="EMBL/GenBank/DDBJ databases">
        <title>Huge and variable diversity of episymbiotic CPR bacteria and DPANN archaea in groundwater ecosystems.</title>
        <authorList>
            <person name="He C.Y."/>
            <person name="Keren R."/>
            <person name="Whittaker M."/>
            <person name="Farag I.F."/>
            <person name="Doudna J."/>
            <person name="Cate J.H.D."/>
            <person name="Banfield J.F."/>
        </authorList>
    </citation>
    <scope>NUCLEOTIDE SEQUENCE</scope>
    <source>
        <strain evidence="5">NC_groundwater_1860_Pr3_B-0.1um_51_7</strain>
    </source>
</reference>